<sequence>MWLLKWVFGVCLLLVAGEARLLEGLYCGKENCYDVLNVTREASKQEIAKNYRQLAKKYHPDLHREEEAKKEASEKFKAIATAYEILRDDGARTDYDYMLDNPHEYYAHYYRYYRRRVAPKVDVRLVIFVTITVISLIQYFSWWQRYESAIKYFMTVPKYRHKAMEIAQQQQDGSRNAGKKTGKQRLSKTEQKEEADKLIRKIIEENMDIQGAYAKPSIWDVLWVQLIISPYTITKWVVWNIRWFWKFIILRQPYGDEEKYFIIRKYMKMGQHKFNAIDDVTKKEYLDLELWKRDNFNQWKFEQEEAMKKELAQKASYRSIRRYMKSHGPGRITFED</sequence>
<dbReference type="PANTHER" id="PTHR44176">
    <property type="entry name" value="DNAJ HOMOLOG SUBFAMILY C MEMBER 25"/>
    <property type="match status" value="1"/>
</dbReference>
<evidence type="ECO:0000256" key="8">
    <source>
        <dbReference type="SAM" id="Phobius"/>
    </source>
</evidence>
<evidence type="ECO:0000256" key="5">
    <source>
        <dbReference type="ARBA" id="ARBA00023186"/>
    </source>
</evidence>
<dbReference type="SMART" id="SM00271">
    <property type="entry name" value="DnaJ"/>
    <property type="match status" value="1"/>
</dbReference>
<evidence type="ECO:0000256" key="2">
    <source>
        <dbReference type="ARBA" id="ARBA00022692"/>
    </source>
</evidence>
<keyword evidence="5" id="KW-0143">Chaperone</keyword>
<dbReference type="PRINTS" id="PR00625">
    <property type="entry name" value="JDOMAIN"/>
</dbReference>
<dbReference type="EMBL" id="GITU01005722">
    <property type="protein sequence ID" value="MBC1174425.1"/>
    <property type="molecule type" value="Transcribed_RNA"/>
</dbReference>
<keyword evidence="4 8" id="KW-0472">Membrane</keyword>
<dbReference type="CDD" id="cd06257">
    <property type="entry name" value="DnaJ"/>
    <property type="match status" value="1"/>
</dbReference>
<dbReference type="FunFam" id="1.10.287.110:FF:000036">
    <property type="entry name" value="dnaJ homolog subfamily C member 25"/>
    <property type="match status" value="1"/>
</dbReference>
<dbReference type="InterPro" id="IPR044632">
    <property type="entry name" value="DNAJC25-like"/>
</dbReference>
<evidence type="ECO:0000313" key="11">
    <source>
        <dbReference type="EMBL" id="MBC1174425.1"/>
    </source>
</evidence>
<feature type="transmembrane region" description="Helical" evidence="8">
    <location>
        <begin position="123"/>
        <end position="142"/>
    </location>
</feature>
<feature type="signal peptide" evidence="9">
    <location>
        <begin position="1"/>
        <end position="19"/>
    </location>
</feature>
<dbReference type="Pfam" id="PF00226">
    <property type="entry name" value="DnaJ"/>
    <property type="match status" value="1"/>
</dbReference>
<dbReference type="SUPFAM" id="SSF46565">
    <property type="entry name" value="Chaperone J-domain"/>
    <property type="match status" value="1"/>
</dbReference>
<feature type="chain" id="PRO_5028965982" evidence="9">
    <location>
        <begin position="20"/>
        <end position="336"/>
    </location>
</feature>
<evidence type="ECO:0000256" key="6">
    <source>
        <dbReference type="ARBA" id="ARBA00024193"/>
    </source>
</evidence>
<feature type="compositionally biased region" description="Basic residues" evidence="7">
    <location>
        <begin position="177"/>
        <end position="186"/>
    </location>
</feature>
<protein>
    <submittedName>
        <fullName evidence="11">Putative molecular chaperone dnaj superfamily protein</fullName>
    </submittedName>
</protein>
<dbReference type="Gene3D" id="1.10.287.110">
    <property type="entry name" value="DnaJ domain"/>
    <property type="match status" value="1"/>
</dbReference>
<comment type="similarity">
    <text evidence="6">Belongs to the DNAJC25 family.</text>
</comment>
<name>A0A7G3APP2_LUTLO</name>
<dbReference type="InterPro" id="IPR036869">
    <property type="entry name" value="J_dom_sf"/>
</dbReference>
<dbReference type="AlphaFoldDB" id="A0A7G3APP2"/>
<dbReference type="InterPro" id="IPR001623">
    <property type="entry name" value="DnaJ_domain"/>
</dbReference>
<evidence type="ECO:0000256" key="1">
    <source>
        <dbReference type="ARBA" id="ARBA00004141"/>
    </source>
</evidence>
<proteinExistence type="inferred from homology"/>
<keyword evidence="3 8" id="KW-1133">Transmembrane helix</keyword>
<evidence type="ECO:0000256" key="4">
    <source>
        <dbReference type="ARBA" id="ARBA00023136"/>
    </source>
</evidence>
<dbReference type="GO" id="GO:0005789">
    <property type="term" value="C:endoplasmic reticulum membrane"/>
    <property type="evidence" value="ECO:0007669"/>
    <property type="project" value="TreeGrafter"/>
</dbReference>
<dbReference type="PROSITE" id="PS50076">
    <property type="entry name" value="DNAJ_2"/>
    <property type="match status" value="1"/>
</dbReference>
<comment type="subcellular location">
    <subcellularLocation>
        <location evidence="1">Membrane</location>
        <topology evidence="1">Multi-pass membrane protein</topology>
    </subcellularLocation>
</comment>
<organism evidence="11">
    <name type="scientific">Lutzomyia longipalpis</name>
    <name type="common">Sand fly</name>
    <dbReference type="NCBI Taxonomy" id="7200"/>
    <lineage>
        <taxon>Eukaryota</taxon>
        <taxon>Metazoa</taxon>
        <taxon>Ecdysozoa</taxon>
        <taxon>Arthropoda</taxon>
        <taxon>Hexapoda</taxon>
        <taxon>Insecta</taxon>
        <taxon>Pterygota</taxon>
        <taxon>Neoptera</taxon>
        <taxon>Endopterygota</taxon>
        <taxon>Diptera</taxon>
        <taxon>Nematocera</taxon>
        <taxon>Psychodoidea</taxon>
        <taxon>Psychodidae</taxon>
        <taxon>Lutzomyia</taxon>
        <taxon>Lutzomyia</taxon>
    </lineage>
</organism>
<accession>A0A7G3APP2</accession>
<evidence type="ECO:0000256" key="7">
    <source>
        <dbReference type="SAM" id="MobiDB-lite"/>
    </source>
</evidence>
<evidence type="ECO:0000256" key="3">
    <source>
        <dbReference type="ARBA" id="ARBA00022989"/>
    </source>
</evidence>
<dbReference type="InterPro" id="IPR018253">
    <property type="entry name" value="DnaJ_domain_CS"/>
</dbReference>
<keyword evidence="9" id="KW-0732">Signal</keyword>
<dbReference type="GO" id="GO:0006457">
    <property type="term" value="P:protein folding"/>
    <property type="evidence" value="ECO:0007669"/>
    <property type="project" value="InterPro"/>
</dbReference>
<evidence type="ECO:0000256" key="9">
    <source>
        <dbReference type="SAM" id="SignalP"/>
    </source>
</evidence>
<evidence type="ECO:0000259" key="10">
    <source>
        <dbReference type="PROSITE" id="PS50076"/>
    </source>
</evidence>
<reference evidence="11" key="1">
    <citation type="journal article" date="2020" name="BMC">
        <title>Leishmania infection induces a limited differential gene expression in the sand fly midgut.</title>
        <authorList>
            <person name="Coutinho-Abreu I.V."/>
            <person name="Serafim T.D."/>
            <person name="Meneses C."/>
            <person name="Kamhawi S."/>
            <person name="Oliveira F."/>
            <person name="Valenzuela J.G."/>
        </authorList>
    </citation>
    <scope>NUCLEOTIDE SEQUENCE</scope>
    <source>
        <strain evidence="11">Jacobina</strain>
        <tissue evidence="11">Midgut</tissue>
    </source>
</reference>
<dbReference type="PROSITE" id="PS00636">
    <property type="entry name" value="DNAJ_1"/>
    <property type="match status" value="1"/>
</dbReference>
<dbReference type="PANTHER" id="PTHR44176:SF1">
    <property type="entry name" value="DNAJ HOMOLOG SUBFAMILY C MEMBER 25"/>
    <property type="match status" value="1"/>
</dbReference>
<feature type="region of interest" description="Disordered" evidence="7">
    <location>
        <begin position="168"/>
        <end position="192"/>
    </location>
</feature>
<dbReference type="VEuPathDB" id="VectorBase:LLONM1_010963"/>
<feature type="domain" description="J" evidence="10">
    <location>
        <begin position="31"/>
        <end position="99"/>
    </location>
</feature>
<keyword evidence="2 8" id="KW-0812">Transmembrane</keyword>